<organism evidence="3 4">
    <name type="scientific">Pseudonocardia eucalypti</name>
    <dbReference type="NCBI Taxonomy" id="648755"/>
    <lineage>
        <taxon>Bacteria</taxon>
        <taxon>Bacillati</taxon>
        <taxon>Actinomycetota</taxon>
        <taxon>Actinomycetes</taxon>
        <taxon>Pseudonocardiales</taxon>
        <taxon>Pseudonocardiaceae</taxon>
        <taxon>Pseudonocardia</taxon>
    </lineage>
</organism>
<dbReference type="InterPro" id="IPR036390">
    <property type="entry name" value="WH_DNA-bd_sf"/>
</dbReference>
<gene>
    <name evidence="3" type="ORF">GCM10023321_08870</name>
</gene>
<proteinExistence type="predicted"/>
<dbReference type="Pfam" id="PF12802">
    <property type="entry name" value="MarR_2"/>
    <property type="match status" value="1"/>
</dbReference>
<dbReference type="Gene3D" id="1.10.10.10">
    <property type="entry name" value="Winged helix-like DNA-binding domain superfamily/Winged helix DNA-binding domain"/>
    <property type="match status" value="1"/>
</dbReference>
<dbReference type="PANTHER" id="PTHR33164:SF43">
    <property type="entry name" value="HTH-TYPE TRANSCRIPTIONAL REPRESSOR YETL"/>
    <property type="match status" value="1"/>
</dbReference>
<dbReference type="InterPro" id="IPR039422">
    <property type="entry name" value="MarR/SlyA-like"/>
</dbReference>
<evidence type="ECO:0000313" key="4">
    <source>
        <dbReference type="Proteomes" id="UP001428817"/>
    </source>
</evidence>
<dbReference type="Proteomes" id="UP001428817">
    <property type="component" value="Unassembled WGS sequence"/>
</dbReference>
<keyword evidence="4" id="KW-1185">Reference proteome</keyword>
<comment type="caution">
    <text evidence="3">The sequence shown here is derived from an EMBL/GenBank/DDBJ whole genome shotgun (WGS) entry which is preliminary data.</text>
</comment>
<name>A0ABP9PJQ0_9PSEU</name>
<dbReference type="InterPro" id="IPR000835">
    <property type="entry name" value="HTH_MarR-typ"/>
</dbReference>
<accession>A0ABP9PJQ0</accession>
<dbReference type="InterPro" id="IPR036388">
    <property type="entry name" value="WH-like_DNA-bd_sf"/>
</dbReference>
<reference evidence="4" key="1">
    <citation type="journal article" date="2019" name="Int. J. Syst. Evol. Microbiol.">
        <title>The Global Catalogue of Microorganisms (GCM) 10K type strain sequencing project: providing services to taxonomists for standard genome sequencing and annotation.</title>
        <authorList>
            <consortium name="The Broad Institute Genomics Platform"/>
            <consortium name="The Broad Institute Genome Sequencing Center for Infectious Disease"/>
            <person name="Wu L."/>
            <person name="Ma J."/>
        </authorList>
    </citation>
    <scope>NUCLEOTIDE SEQUENCE [LARGE SCALE GENOMIC DNA]</scope>
    <source>
        <strain evidence="4">JCM 18303</strain>
    </source>
</reference>
<evidence type="ECO:0000256" key="1">
    <source>
        <dbReference type="SAM" id="MobiDB-lite"/>
    </source>
</evidence>
<dbReference type="SMART" id="SM00347">
    <property type="entry name" value="HTH_MARR"/>
    <property type="match status" value="1"/>
</dbReference>
<feature type="domain" description="HTH marR-type" evidence="2">
    <location>
        <begin position="25"/>
        <end position="123"/>
    </location>
</feature>
<sequence>MHDVERTANLLGAAALALTDLMFAELAHAGGLSASGAAALVTLGAAPDLSVTELGRRVGLSQPAAARMVDGLERRAFARRAPGAGREVSVRLTPAGEGIAARLTGARTQALAGPLAALDQGQLAALDGALSGLLAALYRRVGSADLLCRLCDRERCTRGAPCPVGQAGREVGQAGRDVGEAGREVGQAGRRVGQAGRQ</sequence>
<dbReference type="PANTHER" id="PTHR33164">
    <property type="entry name" value="TRANSCRIPTIONAL REGULATOR, MARR FAMILY"/>
    <property type="match status" value="1"/>
</dbReference>
<feature type="compositionally biased region" description="Low complexity" evidence="1">
    <location>
        <begin position="185"/>
        <end position="198"/>
    </location>
</feature>
<evidence type="ECO:0000259" key="2">
    <source>
        <dbReference type="SMART" id="SM00347"/>
    </source>
</evidence>
<dbReference type="SUPFAM" id="SSF46785">
    <property type="entry name" value="Winged helix' DNA-binding domain"/>
    <property type="match status" value="1"/>
</dbReference>
<evidence type="ECO:0000313" key="3">
    <source>
        <dbReference type="EMBL" id="GAA5147695.1"/>
    </source>
</evidence>
<dbReference type="EMBL" id="BAABJP010000003">
    <property type="protein sequence ID" value="GAA5147695.1"/>
    <property type="molecule type" value="Genomic_DNA"/>
</dbReference>
<dbReference type="RefSeq" id="WP_185064832.1">
    <property type="nucleotide sequence ID" value="NZ_BAABJP010000003.1"/>
</dbReference>
<protein>
    <recommendedName>
        <fullName evidence="2">HTH marR-type domain-containing protein</fullName>
    </recommendedName>
</protein>
<feature type="region of interest" description="Disordered" evidence="1">
    <location>
        <begin position="162"/>
        <end position="198"/>
    </location>
</feature>